<protein>
    <recommendedName>
        <fullName evidence="5">DUF2335 domain-containing protein</fullName>
    </recommendedName>
</protein>
<comment type="caution">
    <text evidence="3">The sequence shown here is derived from an EMBL/GenBank/DDBJ whole genome shotgun (WGS) entry which is preliminary data.</text>
</comment>
<reference evidence="4" key="1">
    <citation type="journal article" date="2019" name="Int. J. Syst. Evol. Microbiol.">
        <title>The Global Catalogue of Microorganisms (GCM) 10K type strain sequencing project: providing services to taxonomists for standard genome sequencing and annotation.</title>
        <authorList>
            <consortium name="The Broad Institute Genomics Platform"/>
            <consortium name="The Broad Institute Genome Sequencing Center for Infectious Disease"/>
            <person name="Wu L."/>
            <person name="Ma J."/>
        </authorList>
    </citation>
    <scope>NUCLEOTIDE SEQUENCE [LARGE SCALE GENOMIC DNA]</scope>
    <source>
        <strain evidence="4">KCTC 42903</strain>
    </source>
</reference>
<feature type="transmembrane region" description="Helical" evidence="2">
    <location>
        <begin position="92"/>
        <end position="112"/>
    </location>
</feature>
<organism evidence="3 4">
    <name type="scientific">Gelatiniphilus marinus</name>
    <dbReference type="NCBI Taxonomy" id="1759464"/>
    <lineage>
        <taxon>Bacteria</taxon>
        <taxon>Pseudomonadati</taxon>
        <taxon>Bacteroidota</taxon>
        <taxon>Flavobacteriia</taxon>
        <taxon>Flavobacteriales</taxon>
        <taxon>Flavobacteriaceae</taxon>
        <taxon>Gelatiniphilus</taxon>
    </lineage>
</organism>
<sequence length="144" mass="16352">MADKKKKSDSEKTDKVQEKKPVIVEELSKEERADFIYQQANRIQYLENELKQRSNPIHVLSDNADNLISLIKNTADKWLEIKKTTLGFNTKMSLFASLIILMIVGSAGWLTYEGKIDGSTFTFLLGLIVGYALTFIQNLINPPQ</sequence>
<dbReference type="Proteomes" id="UP001597441">
    <property type="component" value="Unassembled WGS sequence"/>
</dbReference>
<keyword evidence="2" id="KW-0472">Membrane</keyword>
<evidence type="ECO:0000313" key="3">
    <source>
        <dbReference type="EMBL" id="MFD2536612.1"/>
    </source>
</evidence>
<name>A0ABW5JYY6_9FLAO</name>
<feature type="transmembrane region" description="Helical" evidence="2">
    <location>
        <begin position="118"/>
        <end position="140"/>
    </location>
</feature>
<proteinExistence type="predicted"/>
<accession>A0ABW5JYY6</accession>
<keyword evidence="2" id="KW-0812">Transmembrane</keyword>
<keyword evidence="4" id="KW-1185">Reference proteome</keyword>
<evidence type="ECO:0000256" key="2">
    <source>
        <dbReference type="SAM" id="Phobius"/>
    </source>
</evidence>
<dbReference type="EMBL" id="JBHULK010000014">
    <property type="protein sequence ID" value="MFD2536612.1"/>
    <property type="molecule type" value="Genomic_DNA"/>
</dbReference>
<feature type="region of interest" description="Disordered" evidence="1">
    <location>
        <begin position="1"/>
        <end position="20"/>
    </location>
</feature>
<gene>
    <name evidence="3" type="ORF">ACFSQS_15990</name>
</gene>
<evidence type="ECO:0008006" key="5">
    <source>
        <dbReference type="Google" id="ProtNLM"/>
    </source>
</evidence>
<keyword evidence="2" id="KW-1133">Transmembrane helix</keyword>
<evidence type="ECO:0000256" key="1">
    <source>
        <dbReference type="SAM" id="MobiDB-lite"/>
    </source>
</evidence>
<evidence type="ECO:0000313" key="4">
    <source>
        <dbReference type="Proteomes" id="UP001597441"/>
    </source>
</evidence>
<dbReference type="RefSeq" id="WP_388021213.1">
    <property type="nucleotide sequence ID" value="NZ_JBHUDT010000013.1"/>
</dbReference>